<reference evidence="2 3" key="1">
    <citation type="submission" date="2023-07" db="EMBL/GenBank/DDBJ databases">
        <title>Genomic Encyclopedia of Type Strains, Phase IV (KMG-IV): sequencing the most valuable type-strain genomes for metagenomic binning, comparative biology and taxonomic classification.</title>
        <authorList>
            <person name="Goeker M."/>
        </authorList>
    </citation>
    <scope>NUCLEOTIDE SEQUENCE [LARGE SCALE GENOMIC DNA]</scope>
    <source>
        <strain evidence="2 3">T98</strain>
    </source>
</reference>
<sequence length="181" mass="20830">MPDMSREQRSAGRGLPKEQGKTEKQKKAKEWLKMKELAKVEAPRKSADAEGASIVLIDGVCHLCGRLTTFIIPRDPKGHFYFAPLQSDIGQSLLERGGLDVHRLDTVVLVEEGIYYTESAAVLRILRKLRFPWPTVYLLIAVPAPLRNRLYRYVAKNRYRWFGRDDHCLVPAPEIRRRFLS</sequence>
<dbReference type="InterPro" id="IPR052927">
    <property type="entry name" value="DCC_oxidoreductase"/>
</dbReference>
<dbReference type="PANTHER" id="PTHR33639:SF2">
    <property type="entry name" value="DUF393 DOMAIN-CONTAINING PROTEIN"/>
    <property type="match status" value="1"/>
</dbReference>
<gene>
    <name evidence="2" type="ORF">J2Z22_001647</name>
</gene>
<dbReference type="EMBL" id="JAUSUY010000005">
    <property type="protein sequence ID" value="MDT3426127.1"/>
    <property type="molecule type" value="Genomic_DNA"/>
</dbReference>
<dbReference type="Pfam" id="PF04134">
    <property type="entry name" value="DCC1-like"/>
    <property type="match status" value="1"/>
</dbReference>
<evidence type="ECO:0000313" key="3">
    <source>
        <dbReference type="Proteomes" id="UP001248709"/>
    </source>
</evidence>
<dbReference type="Proteomes" id="UP001248709">
    <property type="component" value="Unassembled WGS sequence"/>
</dbReference>
<name>A0ABU3H5M2_9BACL</name>
<dbReference type="RefSeq" id="WP_312000931.1">
    <property type="nucleotide sequence ID" value="NZ_JAUSUY010000005.1"/>
</dbReference>
<keyword evidence="3" id="KW-1185">Reference proteome</keyword>
<protein>
    <submittedName>
        <fullName evidence="2">DCC family thiol-disulfide oxidoreductase YuxK</fullName>
    </submittedName>
</protein>
<dbReference type="InterPro" id="IPR007263">
    <property type="entry name" value="DCC1-like"/>
</dbReference>
<accession>A0ABU3H5M2</accession>
<evidence type="ECO:0000256" key="1">
    <source>
        <dbReference type="SAM" id="MobiDB-lite"/>
    </source>
</evidence>
<evidence type="ECO:0000313" key="2">
    <source>
        <dbReference type="EMBL" id="MDT3426127.1"/>
    </source>
</evidence>
<dbReference type="PANTHER" id="PTHR33639">
    <property type="entry name" value="THIOL-DISULFIDE OXIDOREDUCTASE DCC"/>
    <property type="match status" value="1"/>
</dbReference>
<proteinExistence type="predicted"/>
<feature type="region of interest" description="Disordered" evidence="1">
    <location>
        <begin position="1"/>
        <end position="27"/>
    </location>
</feature>
<comment type="caution">
    <text evidence="2">The sequence shown here is derived from an EMBL/GenBank/DDBJ whole genome shotgun (WGS) entry which is preliminary data.</text>
</comment>
<organism evidence="2 3">
    <name type="scientific">Paenibacillus forsythiae</name>
    <dbReference type="NCBI Taxonomy" id="365616"/>
    <lineage>
        <taxon>Bacteria</taxon>
        <taxon>Bacillati</taxon>
        <taxon>Bacillota</taxon>
        <taxon>Bacilli</taxon>
        <taxon>Bacillales</taxon>
        <taxon>Paenibacillaceae</taxon>
        <taxon>Paenibacillus</taxon>
    </lineage>
</organism>